<accession>A0A538TRD1</accession>
<comment type="caution">
    <text evidence="2">The sequence shown here is derived from an EMBL/GenBank/DDBJ whole genome shotgun (WGS) entry which is preliminary data.</text>
</comment>
<evidence type="ECO:0000256" key="1">
    <source>
        <dbReference type="SAM" id="MobiDB-lite"/>
    </source>
</evidence>
<dbReference type="Proteomes" id="UP000316609">
    <property type="component" value="Unassembled WGS sequence"/>
</dbReference>
<evidence type="ECO:0000313" key="2">
    <source>
        <dbReference type="EMBL" id="TMQ66174.1"/>
    </source>
</evidence>
<sequence>MTSTQRERRRSKPTRSPVASRTCNPERIRWSRVMAAQARAASGYYDRDEVREFLVEALLEELRRQ</sequence>
<organism evidence="2 3">
    <name type="scientific">Eiseniibacteriota bacterium</name>
    <dbReference type="NCBI Taxonomy" id="2212470"/>
    <lineage>
        <taxon>Bacteria</taxon>
        <taxon>Candidatus Eiseniibacteriota</taxon>
    </lineage>
</organism>
<dbReference type="AlphaFoldDB" id="A0A538TRD1"/>
<evidence type="ECO:0000313" key="3">
    <source>
        <dbReference type="Proteomes" id="UP000316609"/>
    </source>
</evidence>
<dbReference type="EMBL" id="VBOY01000060">
    <property type="protein sequence ID" value="TMQ66174.1"/>
    <property type="molecule type" value="Genomic_DNA"/>
</dbReference>
<proteinExistence type="predicted"/>
<gene>
    <name evidence="2" type="ORF">E6K78_06630</name>
</gene>
<protein>
    <submittedName>
        <fullName evidence="2">Uncharacterized protein</fullName>
    </submittedName>
</protein>
<feature type="region of interest" description="Disordered" evidence="1">
    <location>
        <begin position="1"/>
        <end position="23"/>
    </location>
</feature>
<name>A0A538TRD1_UNCEI</name>
<reference evidence="2 3" key="1">
    <citation type="journal article" date="2019" name="Nat. Microbiol.">
        <title>Mediterranean grassland soil C-N compound turnover is dependent on rainfall and depth, and is mediated by genomically divergent microorganisms.</title>
        <authorList>
            <person name="Diamond S."/>
            <person name="Andeer P.F."/>
            <person name="Li Z."/>
            <person name="Crits-Christoph A."/>
            <person name="Burstein D."/>
            <person name="Anantharaman K."/>
            <person name="Lane K.R."/>
            <person name="Thomas B.C."/>
            <person name="Pan C."/>
            <person name="Northen T.R."/>
            <person name="Banfield J.F."/>
        </authorList>
    </citation>
    <scope>NUCLEOTIDE SEQUENCE [LARGE SCALE GENOMIC DNA]</scope>
    <source>
        <strain evidence="2">WS_8</strain>
    </source>
</reference>